<feature type="transmembrane region" description="Helical" evidence="5">
    <location>
        <begin position="30"/>
        <end position="50"/>
    </location>
</feature>
<evidence type="ECO:0000256" key="1">
    <source>
        <dbReference type="ARBA" id="ARBA00004141"/>
    </source>
</evidence>
<dbReference type="PROSITE" id="PS50850">
    <property type="entry name" value="MFS"/>
    <property type="match status" value="1"/>
</dbReference>
<protein>
    <recommendedName>
        <fullName evidence="6">Major facilitator superfamily (MFS) profile domain-containing protein</fullName>
    </recommendedName>
</protein>
<comment type="caution">
    <text evidence="7">The sequence shown here is derived from an EMBL/GenBank/DDBJ whole genome shotgun (WGS) entry which is preliminary data.</text>
</comment>
<evidence type="ECO:0000256" key="2">
    <source>
        <dbReference type="ARBA" id="ARBA00022692"/>
    </source>
</evidence>
<reference evidence="7" key="1">
    <citation type="submission" date="2022-11" db="EMBL/GenBank/DDBJ databases">
        <authorList>
            <person name="Scott C."/>
            <person name="Bruce N."/>
        </authorList>
    </citation>
    <scope>NUCLEOTIDE SEQUENCE</scope>
</reference>
<dbReference type="Proteomes" id="UP000838763">
    <property type="component" value="Unassembled WGS sequence"/>
</dbReference>
<evidence type="ECO:0000256" key="3">
    <source>
        <dbReference type="ARBA" id="ARBA00022989"/>
    </source>
</evidence>
<evidence type="ECO:0000313" key="7">
    <source>
        <dbReference type="EMBL" id="CAI4219793.1"/>
    </source>
</evidence>
<feature type="domain" description="Major facilitator superfamily (MFS) profile" evidence="6">
    <location>
        <begin position="1"/>
        <end position="114"/>
    </location>
</feature>
<dbReference type="InterPro" id="IPR036259">
    <property type="entry name" value="MFS_trans_sf"/>
</dbReference>
<keyword evidence="2 5" id="KW-0812">Transmembrane</keyword>
<proteinExistence type="predicted"/>
<evidence type="ECO:0000256" key="5">
    <source>
        <dbReference type="SAM" id="Phobius"/>
    </source>
</evidence>
<feature type="transmembrane region" description="Helical" evidence="5">
    <location>
        <begin position="62"/>
        <end position="79"/>
    </location>
</feature>
<keyword evidence="8" id="KW-1185">Reference proteome</keyword>
<dbReference type="PANTHER" id="PTHR23502:SF188">
    <property type="entry name" value="MAJOR FACILITATOR SUPERFAMILY (MFS) PROFILE DOMAIN-CONTAINING PROTEIN"/>
    <property type="match status" value="1"/>
</dbReference>
<dbReference type="InterPro" id="IPR020846">
    <property type="entry name" value="MFS_dom"/>
</dbReference>
<dbReference type="EMBL" id="CALLCH030000020">
    <property type="protein sequence ID" value="CAI4219793.1"/>
    <property type="molecule type" value="Genomic_DNA"/>
</dbReference>
<evidence type="ECO:0000259" key="6">
    <source>
        <dbReference type="PROSITE" id="PS50850"/>
    </source>
</evidence>
<dbReference type="Pfam" id="PF07690">
    <property type="entry name" value="MFS_1"/>
    <property type="match status" value="1"/>
</dbReference>
<comment type="subcellular location">
    <subcellularLocation>
        <location evidence="1">Membrane</location>
        <topology evidence="1">Multi-pass membrane protein</topology>
    </subcellularLocation>
</comment>
<name>A0A9P1MGF0_9PEZI</name>
<organism evidence="7 8">
    <name type="scientific">Parascedosporium putredinis</name>
    <dbReference type="NCBI Taxonomy" id="1442378"/>
    <lineage>
        <taxon>Eukaryota</taxon>
        <taxon>Fungi</taxon>
        <taxon>Dikarya</taxon>
        <taxon>Ascomycota</taxon>
        <taxon>Pezizomycotina</taxon>
        <taxon>Sordariomycetes</taxon>
        <taxon>Hypocreomycetidae</taxon>
        <taxon>Microascales</taxon>
        <taxon>Microascaceae</taxon>
        <taxon>Parascedosporium</taxon>
    </lineage>
</organism>
<dbReference type="OrthoDB" id="3936150at2759"/>
<dbReference type="GO" id="GO:0005886">
    <property type="term" value="C:plasma membrane"/>
    <property type="evidence" value="ECO:0007669"/>
    <property type="project" value="TreeGrafter"/>
</dbReference>
<accession>A0A9P1MGF0</accession>
<dbReference type="InterPro" id="IPR011701">
    <property type="entry name" value="MFS"/>
</dbReference>
<sequence length="114" mass="11799">MDPSGKTLLQCAADSMANSKASEEFGVSKVAQSLSTAMYLFGVGSGAIFAGPLSESVGRNPTYLVSTFCYLCFVLGTALTPSFGGQVVCRYFVGLFSSATLGINGASVRTNSTR</sequence>
<evidence type="ECO:0000256" key="4">
    <source>
        <dbReference type="ARBA" id="ARBA00023136"/>
    </source>
</evidence>
<dbReference type="SUPFAM" id="SSF103473">
    <property type="entry name" value="MFS general substrate transporter"/>
    <property type="match status" value="1"/>
</dbReference>
<keyword evidence="3 5" id="KW-1133">Transmembrane helix</keyword>
<dbReference type="Gene3D" id="1.20.1720.10">
    <property type="entry name" value="Multidrug resistance protein D"/>
    <property type="match status" value="1"/>
</dbReference>
<evidence type="ECO:0000313" key="8">
    <source>
        <dbReference type="Proteomes" id="UP000838763"/>
    </source>
</evidence>
<feature type="transmembrane region" description="Helical" evidence="5">
    <location>
        <begin position="91"/>
        <end position="108"/>
    </location>
</feature>
<keyword evidence="4 5" id="KW-0472">Membrane</keyword>
<gene>
    <name evidence="7" type="ORF">PPNO1_LOCUS9339</name>
</gene>
<dbReference type="PANTHER" id="PTHR23502">
    <property type="entry name" value="MAJOR FACILITATOR SUPERFAMILY"/>
    <property type="match status" value="1"/>
</dbReference>
<dbReference type="GO" id="GO:0022857">
    <property type="term" value="F:transmembrane transporter activity"/>
    <property type="evidence" value="ECO:0007669"/>
    <property type="project" value="InterPro"/>
</dbReference>
<dbReference type="AlphaFoldDB" id="A0A9P1MGF0"/>